<dbReference type="InterPro" id="IPR050109">
    <property type="entry name" value="HTH-type_TetR-like_transc_reg"/>
</dbReference>
<dbReference type="EMBL" id="LS483250">
    <property type="protein sequence ID" value="SQD78007.1"/>
    <property type="molecule type" value="Genomic_DNA"/>
</dbReference>
<accession>A0A330LLU0</accession>
<keyword evidence="2 4" id="KW-0238">DNA-binding</keyword>
<proteinExistence type="predicted"/>
<dbReference type="Proteomes" id="UP000250163">
    <property type="component" value="Chromosome MORIYA"/>
</dbReference>
<keyword evidence="3" id="KW-0804">Transcription</keyword>
<evidence type="ECO:0000313" key="8">
    <source>
        <dbReference type="Proteomes" id="UP000250163"/>
    </source>
</evidence>
<feature type="transmembrane region" description="Helical" evidence="5">
    <location>
        <begin position="90"/>
        <end position="108"/>
    </location>
</feature>
<keyword evidence="8" id="KW-1185">Reference proteome</keyword>
<keyword evidence="5" id="KW-0812">Transmembrane</keyword>
<organism evidence="7 8">
    <name type="scientific">Moritella yayanosii</name>
    <dbReference type="NCBI Taxonomy" id="69539"/>
    <lineage>
        <taxon>Bacteria</taxon>
        <taxon>Pseudomonadati</taxon>
        <taxon>Pseudomonadota</taxon>
        <taxon>Gammaproteobacteria</taxon>
        <taxon>Alteromonadales</taxon>
        <taxon>Moritellaceae</taxon>
        <taxon>Moritella</taxon>
    </lineage>
</organism>
<dbReference type="InterPro" id="IPR001647">
    <property type="entry name" value="HTH_TetR"/>
</dbReference>
<keyword evidence="1" id="KW-0805">Transcription regulation</keyword>
<protein>
    <submittedName>
        <fullName evidence="7">Transcriptional regulator, TetR family</fullName>
    </submittedName>
</protein>
<evidence type="ECO:0000256" key="1">
    <source>
        <dbReference type="ARBA" id="ARBA00023015"/>
    </source>
</evidence>
<dbReference type="PANTHER" id="PTHR30055:SF234">
    <property type="entry name" value="HTH-TYPE TRANSCRIPTIONAL REGULATOR BETI"/>
    <property type="match status" value="1"/>
</dbReference>
<evidence type="ECO:0000259" key="6">
    <source>
        <dbReference type="PROSITE" id="PS50977"/>
    </source>
</evidence>
<dbReference type="AlphaFoldDB" id="A0A330LLU0"/>
<name>A0A330LLU0_9GAMM</name>
<dbReference type="PANTHER" id="PTHR30055">
    <property type="entry name" value="HTH-TYPE TRANSCRIPTIONAL REGULATOR RUTR"/>
    <property type="match status" value="1"/>
</dbReference>
<dbReference type="Pfam" id="PF00440">
    <property type="entry name" value="TetR_N"/>
    <property type="match status" value="1"/>
</dbReference>
<dbReference type="PROSITE" id="PS50977">
    <property type="entry name" value="HTH_TETR_2"/>
    <property type="match status" value="1"/>
</dbReference>
<feature type="DNA-binding region" description="H-T-H motif" evidence="4">
    <location>
        <begin position="35"/>
        <end position="54"/>
    </location>
</feature>
<dbReference type="OrthoDB" id="63332at2"/>
<dbReference type="PRINTS" id="PR00455">
    <property type="entry name" value="HTHTETR"/>
</dbReference>
<dbReference type="GO" id="GO:0000976">
    <property type="term" value="F:transcription cis-regulatory region binding"/>
    <property type="evidence" value="ECO:0007669"/>
    <property type="project" value="TreeGrafter"/>
</dbReference>
<evidence type="ECO:0000256" key="2">
    <source>
        <dbReference type="ARBA" id="ARBA00023125"/>
    </source>
</evidence>
<evidence type="ECO:0000256" key="3">
    <source>
        <dbReference type="ARBA" id="ARBA00023163"/>
    </source>
</evidence>
<dbReference type="KEGG" id="mya:MORIYA_1529"/>
<keyword evidence="5" id="KW-0472">Membrane</keyword>
<dbReference type="InterPro" id="IPR009057">
    <property type="entry name" value="Homeodomain-like_sf"/>
</dbReference>
<evidence type="ECO:0000313" key="7">
    <source>
        <dbReference type="EMBL" id="SQD78007.1"/>
    </source>
</evidence>
<evidence type="ECO:0000256" key="5">
    <source>
        <dbReference type="SAM" id="Phobius"/>
    </source>
</evidence>
<dbReference type="SUPFAM" id="SSF46689">
    <property type="entry name" value="Homeodomain-like"/>
    <property type="match status" value="1"/>
</dbReference>
<dbReference type="GO" id="GO:0003700">
    <property type="term" value="F:DNA-binding transcription factor activity"/>
    <property type="evidence" value="ECO:0007669"/>
    <property type="project" value="TreeGrafter"/>
</dbReference>
<gene>
    <name evidence="7" type="ORF">MORIYA_1529</name>
</gene>
<keyword evidence="5" id="KW-1133">Transmembrane helix</keyword>
<dbReference type="RefSeq" id="WP_112713916.1">
    <property type="nucleotide sequence ID" value="NZ_LS483250.1"/>
</dbReference>
<feature type="domain" description="HTH tetR-type" evidence="6">
    <location>
        <begin position="12"/>
        <end position="72"/>
    </location>
</feature>
<dbReference type="Gene3D" id="1.10.357.10">
    <property type="entry name" value="Tetracycline Repressor, domain 2"/>
    <property type="match status" value="1"/>
</dbReference>
<sequence length="250" mass="28375">MLLENVNEEIRDVREQDIMNTAVALIGELGIANLTMDKVVAKVPYSKGTVYKYFSGKEDLLLAISNDSIVMLSGLFSRAAKFEGETRERILLLNFAYLIYATLYPVLFQTVICSKSPNVYGKASTKRLQQQKHLESNLLSISRGVFQEALDNNCLIRPEHMSIEQLCFSNWSTGYGIVLLLSGTVHECNNRSGFVIEQELFNQNNLLFDGLDWRPLSANKDYRAALNKALEYVFPNELVQLKQKGRELHI</sequence>
<reference evidence="8" key="1">
    <citation type="submission" date="2018-05" db="EMBL/GenBank/DDBJ databases">
        <authorList>
            <person name="Cea G.-C."/>
            <person name="William W."/>
        </authorList>
    </citation>
    <scope>NUCLEOTIDE SEQUENCE [LARGE SCALE GENOMIC DNA]</scope>
    <source>
        <strain evidence="8">DB21MT 5</strain>
    </source>
</reference>
<evidence type="ECO:0000256" key="4">
    <source>
        <dbReference type="PROSITE-ProRule" id="PRU00335"/>
    </source>
</evidence>